<organism evidence="1 2">
    <name type="scientific">Sphaeroforma arctica JP610</name>
    <dbReference type="NCBI Taxonomy" id="667725"/>
    <lineage>
        <taxon>Eukaryota</taxon>
        <taxon>Ichthyosporea</taxon>
        <taxon>Ichthyophonida</taxon>
        <taxon>Sphaeroforma</taxon>
    </lineage>
</organism>
<dbReference type="AlphaFoldDB" id="A0A0L0F6R0"/>
<sequence>MTFTHPQSFVNIDAYKKTIKHDAQFHQYTTDETIAIRSKLLDWYDSNQRILPWRVPS</sequence>
<dbReference type="RefSeq" id="XP_014146221.1">
    <property type="nucleotide sequence ID" value="XM_014290746.1"/>
</dbReference>
<proteinExistence type="predicted"/>
<evidence type="ECO:0000313" key="2">
    <source>
        <dbReference type="Proteomes" id="UP000054560"/>
    </source>
</evidence>
<dbReference type="OrthoDB" id="1733027at2759"/>
<keyword evidence="2" id="KW-1185">Reference proteome</keyword>
<name>A0A0L0F6R0_9EUKA</name>
<gene>
    <name evidence="1" type="ORF">SARC_15127</name>
</gene>
<dbReference type="Proteomes" id="UP000054560">
    <property type="component" value="Unassembled WGS sequence"/>
</dbReference>
<reference evidence="1 2" key="1">
    <citation type="submission" date="2011-02" db="EMBL/GenBank/DDBJ databases">
        <title>The Genome Sequence of Sphaeroforma arctica JP610.</title>
        <authorList>
            <consortium name="The Broad Institute Genome Sequencing Platform"/>
            <person name="Russ C."/>
            <person name="Cuomo C."/>
            <person name="Young S.K."/>
            <person name="Zeng Q."/>
            <person name="Gargeya S."/>
            <person name="Alvarado L."/>
            <person name="Berlin A."/>
            <person name="Chapman S.B."/>
            <person name="Chen Z."/>
            <person name="Freedman E."/>
            <person name="Gellesch M."/>
            <person name="Goldberg J."/>
            <person name="Griggs A."/>
            <person name="Gujja S."/>
            <person name="Heilman E."/>
            <person name="Heiman D."/>
            <person name="Howarth C."/>
            <person name="Mehta T."/>
            <person name="Neiman D."/>
            <person name="Pearson M."/>
            <person name="Roberts A."/>
            <person name="Saif S."/>
            <person name="Shea T."/>
            <person name="Shenoy N."/>
            <person name="Sisk P."/>
            <person name="Stolte C."/>
            <person name="Sykes S."/>
            <person name="White J."/>
            <person name="Yandava C."/>
            <person name="Burger G."/>
            <person name="Gray M.W."/>
            <person name="Holland P.W.H."/>
            <person name="King N."/>
            <person name="Lang F.B.F."/>
            <person name="Roger A.J."/>
            <person name="Ruiz-Trillo I."/>
            <person name="Haas B."/>
            <person name="Nusbaum C."/>
            <person name="Birren B."/>
        </authorList>
    </citation>
    <scope>NUCLEOTIDE SEQUENCE [LARGE SCALE GENOMIC DNA]</scope>
    <source>
        <strain evidence="1 2">JP610</strain>
    </source>
</reference>
<accession>A0A0L0F6R0</accession>
<feature type="non-terminal residue" evidence="1">
    <location>
        <position position="57"/>
    </location>
</feature>
<dbReference type="GeneID" id="25915631"/>
<dbReference type="EMBL" id="KQ247253">
    <property type="protein sequence ID" value="KNC72319.1"/>
    <property type="molecule type" value="Genomic_DNA"/>
</dbReference>
<evidence type="ECO:0000313" key="1">
    <source>
        <dbReference type="EMBL" id="KNC72319.1"/>
    </source>
</evidence>
<protein>
    <submittedName>
        <fullName evidence="1">Uncharacterized protein</fullName>
    </submittedName>
</protein>